<keyword evidence="6 9" id="KW-1133">Transmembrane helix</keyword>
<evidence type="ECO:0000256" key="4">
    <source>
        <dbReference type="ARBA" id="ARBA00011351"/>
    </source>
</evidence>
<protein>
    <recommendedName>
        <fullName evidence="9">Cytochrome c oxidase assembly factor 3</fullName>
    </recommendedName>
</protein>
<reference evidence="10" key="1">
    <citation type="submission" date="2022-03" db="EMBL/GenBank/DDBJ databases">
        <authorList>
            <person name="Legras J.-L."/>
            <person name="Devillers H."/>
            <person name="Grondin C."/>
        </authorList>
    </citation>
    <scope>NUCLEOTIDE SEQUENCE</scope>
    <source>
        <strain evidence="10">CLIB 1423</strain>
    </source>
</reference>
<dbReference type="GO" id="GO:0005743">
    <property type="term" value="C:mitochondrial inner membrane"/>
    <property type="evidence" value="ECO:0007669"/>
    <property type="project" value="UniProtKB-SubCell"/>
</dbReference>
<sequence>MGFKLSDSQARYRDPSTFEMSPALLRVRAPFFWRNTVGLLFVAAVPLGVYAYTWNILTKDEFEDIPIPPISDAELAKLRREYEEKKKSGNL</sequence>
<evidence type="ECO:0000256" key="2">
    <source>
        <dbReference type="ARBA" id="ARBA00004434"/>
    </source>
</evidence>
<evidence type="ECO:0000256" key="6">
    <source>
        <dbReference type="ARBA" id="ARBA00022989"/>
    </source>
</evidence>
<dbReference type="OrthoDB" id="10018333at2759"/>
<evidence type="ECO:0000256" key="3">
    <source>
        <dbReference type="ARBA" id="ARBA00007035"/>
    </source>
</evidence>
<evidence type="ECO:0000256" key="5">
    <source>
        <dbReference type="ARBA" id="ARBA00022692"/>
    </source>
</evidence>
<keyword evidence="9" id="KW-0999">Mitochondrion inner membrane</keyword>
<dbReference type="GO" id="GO:0033617">
    <property type="term" value="P:mitochondrial respiratory chain complex IV assembly"/>
    <property type="evidence" value="ECO:0007669"/>
    <property type="project" value="UniProtKB-UniRule"/>
</dbReference>
<evidence type="ECO:0000256" key="8">
    <source>
        <dbReference type="ARBA" id="ARBA00023136"/>
    </source>
</evidence>
<evidence type="ECO:0000256" key="1">
    <source>
        <dbReference type="ARBA" id="ARBA00003064"/>
    </source>
</evidence>
<evidence type="ECO:0000256" key="7">
    <source>
        <dbReference type="ARBA" id="ARBA00023128"/>
    </source>
</evidence>
<evidence type="ECO:0000313" key="10">
    <source>
        <dbReference type="EMBL" id="CAH2353786.1"/>
    </source>
</evidence>
<comment type="subcellular location">
    <subcellularLocation>
        <location evidence="2">Mitochondrion inner membrane</location>
        <topology evidence="2">Single-pass membrane protein</topology>
    </subcellularLocation>
</comment>
<name>A0A9P0VYI3_9ASCO</name>
<feature type="transmembrane region" description="Helical" evidence="9">
    <location>
        <begin position="31"/>
        <end position="52"/>
    </location>
</feature>
<dbReference type="PANTHER" id="PTHR15642:SF3">
    <property type="entry name" value="CYTOCHROME C OXIDASE ASSEMBLY FACTOR 3 HOMOLOG, MITOCHONDRIAL"/>
    <property type="match status" value="1"/>
</dbReference>
<evidence type="ECO:0000256" key="9">
    <source>
        <dbReference type="RuleBase" id="RU367056"/>
    </source>
</evidence>
<dbReference type="InterPro" id="IPR041752">
    <property type="entry name" value="Coa3"/>
</dbReference>
<gene>
    <name evidence="10" type="ORF">CLIB1423_12S02894</name>
</gene>
<keyword evidence="5 9" id="KW-0812">Transmembrane</keyword>
<comment type="function">
    <text evidence="1 9">Required for assembly of cytochrome c oxidase (complex IV).</text>
</comment>
<keyword evidence="11" id="KW-1185">Reference proteome</keyword>
<comment type="subunit">
    <text evidence="4 9">Component of 250-400 kDa complexes called cytochrome oxidase assembly intermediates or COA complexes.</text>
</comment>
<comment type="similarity">
    <text evidence="3 9">Belongs to the COA3 family.</text>
</comment>
<dbReference type="Proteomes" id="UP000837801">
    <property type="component" value="Unassembled WGS sequence"/>
</dbReference>
<accession>A0A9P0VYI3</accession>
<comment type="caution">
    <text evidence="10">The sequence shown here is derived from an EMBL/GenBank/DDBJ whole genome shotgun (WGS) entry which is preliminary data.</text>
</comment>
<organism evidence="10 11">
    <name type="scientific">[Candida] railenensis</name>
    <dbReference type="NCBI Taxonomy" id="45579"/>
    <lineage>
        <taxon>Eukaryota</taxon>
        <taxon>Fungi</taxon>
        <taxon>Dikarya</taxon>
        <taxon>Ascomycota</taxon>
        <taxon>Saccharomycotina</taxon>
        <taxon>Pichiomycetes</taxon>
        <taxon>Debaryomycetaceae</taxon>
        <taxon>Kurtzmaniella</taxon>
    </lineage>
</organism>
<dbReference type="EMBL" id="CAKXYY010000012">
    <property type="protein sequence ID" value="CAH2353786.1"/>
    <property type="molecule type" value="Genomic_DNA"/>
</dbReference>
<evidence type="ECO:0000313" key="11">
    <source>
        <dbReference type="Proteomes" id="UP000837801"/>
    </source>
</evidence>
<keyword evidence="7 9" id="KW-0496">Mitochondrion</keyword>
<dbReference type="AlphaFoldDB" id="A0A9P0VYI3"/>
<dbReference type="PANTHER" id="PTHR15642">
    <property type="entry name" value="CYTOCHROME C OXIDASE ASSEMBLY FACTOR 3, MITOCHONDRIAL"/>
    <property type="match status" value="1"/>
</dbReference>
<keyword evidence="8 9" id="KW-0472">Membrane</keyword>
<proteinExistence type="inferred from homology"/>